<dbReference type="Proteomes" id="UP001194468">
    <property type="component" value="Unassembled WGS sequence"/>
</dbReference>
<protein>
    <submittedName>
        <fullName evidence="2">Uncharacterized protein</fullName>
    </submittedName>
</protein>
<dbReference type="EMBL" id="WHUW01000008">
    <property type="protein sequence ID" value="KAF8443263.1"/>
    <property type="molecule type" value="Genomic_DNA"/>
</dbReference>
<feature type="region of interest" description="Disordered" evidence="1">
    <location>
        <begin position="575"/>
        <end position="599"/>
    </location>
</feature>
<organism evidence="2 3">
    <name type="scientific">Boletus edulis BED1</name>
    <dbReference type="NCBI Taxonomy" id="1328754"/>
    <lineage>
        <taxon>Eukaryota</taxon>
        <taxon>Fungi</taxon>
        <taxon>Dikarya</taxon>
        <taxon>Basidiomycota</taxon>
        <taxon>Agaricomycotina</taxon>
        <taxon>Agaricomycetes</taxon>
        <taxon>Agaricomycetidae</taxon>
        <taxon>Boletales</taxon>
        <taxon>Boletineae</taxon>
        <taxon>Boletaceae</taxon>
        <taxon>Boletoideae</taxon>
        <taxon>Boletus</taxon>
    </lineage>
</organism>
<feature type="compositionally biased region" description="Polar residues" evidence="1">
    <location>
        <begin position="575"/>
        <end position="584"/>
    </location>
</feature>
<gene>
    <name evidence="2" type="ORF">L210DRAFT_3503053</name>
</gene>
<evidence type="ECO:0000313" key="3">
    <source>
        <dbReference type="Proteomes" id="UP001194468"/>
    </source>
</evidence>
<evidence type="ECO:0000256" key="1">
    <source>
        <dbReference type="SAM" id="MobiDB-lite"/>
    </source>
</evidence>
<name>A0AAD4BYR0_BOLED</name>
<proteinExistence type="predicted"/>
<accession>A0AAD4BYR0</accession>
<reference evidence="2" key="1">
    <citation type="submission" date="2019-10" db="EMBL/GenBank/DDBJ databases">
        <authorList>
            <consortium name="DOE Joint Genome Institute"/>
            <person name="Kuo A."/>
            <person name="Miyauchi S."/>
            <person name="Kiss E."/>
            <person name="Drula E."/>
            <person name="Kohler A."/>
            <person name="Sanchez-Garcia M."/>
            <person name="Andreopoulos B."/>
            <person name="Barry K.W."/>
            <person name="Bonito G."/>
            <person name="Buee M."/>
            <person name="Carver A."/>
            <person name="Chen C."/>
            <person name="Cichocki N."/>
            <person name="Clum A."/>
            <person name="Culley D."/>
            <person name="Crous P.W."/>
            <person name="Fauchery L."/>
            <person name="Girlanda M."/>
            <person name="Hayes R."/>
            <person name="Keri Z."/>
            <person name="LaButti K."/>
            <person name="Lipzen A."/>
            <person name="Lombard V."/>
            <person name="Magnuson J."/>
            <person name="Maillard F."/>
            <person name="Morin E."/>
            <person name="Murat C."/>
            <person name="Nolan M."/>
            <person name="Ohm R."/>
            <person name="Pangilinan J."/>
            <person name="Pereira M."/>
            <person name="Perotto S."/>
            <person name="Peter M."/>
            <person name="Riley R."/>
            <person name="Sitrit Y."/>
            <person name="Stielow B."/>
            <person name="Szollosi G."/>
            <person name="Zifcakova L."/>
            <person name="Stursova M."/>
            <person name="Spatafora J.W."/>
            <person name="Tedersoo L."/>
            <person name="Vaario L.-M."/>
            <person name="Yamada A."/>
            <person name="Yan M."/>
            <person name="Wang P."/>
            <person name="Xu J."/>
            <person name="Bruns T."/>
            <person name="Baldrian P."/>
            <person name="Vilgalys R."/>
            <person name="Henrissat B."/>
            <person name="Grigoriev I.V."/>
            <person name="Hibbett D."/>
            <person name="Nagy L.G."/>
            <person name="Martin F.M."/>
        </authorList>
    </citation>
    <scope>NUCLEOTIDE SEQUENCE</scope>
    <source>
        <strain evidence="2">BED1</strain>
    </source>
</reference>
<reference evidence="2" key="2">
    <citation type="journal article" date="2020" name="Nat. Commun.">
        <title>Large-scale genome sequencing of mycorrhizal fungi provides insights into the early evolution of symbiotic traits.</title>
        <authorList>
            <person name="Miyauchi S."/>
            <person name="Kiss E."/>
            <person name="Kuo A."/>
            <person name="Drula E."/>
            <person name="Kohler A."/>
            <person name="Sanchez-Garcia M."/>
            <person name="Morin E."/>
            <person name="Andreopoulos B."/>
            <person name="Barry K.W."/>
            <person name="Bonito G."/>
            <person name="Buee M."/>
            <person name="Carver A."/>
            <person name="Chen C."/>
            <person name="Cichocki N."/>
            <person name="Clum A."/>
            <person name="Culley D."/>
            <person name="Crous P.W."/>
            <person name="Fauchery L."/>
            <person name="Girlanda M."/>
            <person name="Hayes R.D."/>
            <person name="Keri Z."/>
            <person name="LaButti K."/>
            <person name="Lipzen A."/>
            <person name="Lombard V."/>
            <person name="Magnuson J."/>
            <person name="Maillard F."/>
            <person name="Murat C."/>
            <person name="Nolan M."/>
            <person name="Ohm R.A."/>
            <person name="Pangilinan J."/>
            <person name="Pereira M.F."/>
            <person name="Perotto S."/>
            <person name="Peter M."/>
            <person name="Pfister S."/>
            <person name="Riley R."/>
            <person name="Sitrit Y."/>
            <person name="Stielow J.B."/>
            <person name="Szollosi G."/>
            <person name="Zifcakova L."/>
            <person name="Stursova M."/>
            <person name="Spatafora J.W."/>
            <person name="Tedersoo L."/>
            <person name="Vaario L.M."/>
            <person name="Yamada A."/>
            <person name="Yan M."/>
            <person name="Wang P."/>
            <person name="Xu J."/>
            <person name="Bruns T."/>
            <person name="Baldrian P."/>
            <person name="Vilgalys R."/>
            <person name="Dunand C."/>
            <person name="Henrissat B."/>
            <person name="Grigoriev I.V."/>
            <person name="Hibbett D."/>
            <person name="Nagy L.G."/>
            <person name="Martin F.M."/>
        </authorList>
    </citation>
    <scope>NUCLEOTIDE SEQUENCE</scope>
    <source>
        <strain evidence="2">BED1</strain>
    </source>
</reference>
<dbReference type="Gene3D" id="3.80.10.10">
    <property type="entry name" value="Ribonuclease Inhibitor"/>
    <property type="match status" value="1"/>
</dbReference>
<comment type="caution">
    <text evidence="2">The sequence shown here is derived from an EMBL/GenBank/DDBJ whole genome shotgun (WGS) entry which is preliminary data.</text>
</comment>
<dbReference type="SUPFAM" id="SSF52047">
    <property type="entry name" value="RNI-like"/>
    <property type="match status" value="1"/>
</dbReference>
<dbReference type="InterPro" id="IPR032675">
    <property type="entry name" value="LRR_dom_sf"/>
</dbReference>
<keyword evidence="3" id="KW-1185">Reference proteome</keyword>
<sequence>MRLPEWWTVPVWRRLNNLKVGLDSGLLTLRLSKFGAILHSLDRGGGSVLRAQFPEFTLQSLPLQLDLSYSSTVHGRANGDVALDNNWCQKARTCRAFREPALDILWKELHNLSPLVRCLPKALSPNIKHYFQYSFSRRLTQIDWDILQSYTRRIRSITDFENFGIDKKSVKILSCPPTTELLFPNVCSQIYEGSGSTPYLLRLAFPSLISLDVKLGNPRLLPLWFQDSLASLPDSSPNVEHLSFHDFNFAFGEMVSSWICRWRNLHTVDCPNTSLDMDALTHLSRMPALTQLAFRQIITLPNCTSPLLFSNLSTLELHPTFFSLIPQLLSRLLLPAIKNLDLTIDSCPSRQELSSFFAAVRTSNADNTIERLSLRESSSLGGIFDEESPLLSLADLRPCTAFINLHRIHIDIGWDVGLTDNDLLALASAWPNLENLAINEGWGWNTVDDGITPNGLLQILQTCPSLSLVAIAMDTRGYTELPPATLGFTLPYHFSIDVLDSVIEEESVPAVAAFFTAMNHSPDVSFNAWSGIDMTEAPDWEVYQDRWHEFNVMMQRLFRSYSTHRVWTSVRTHAKSTFSPTSGQGLREPGRTGMTDDVN</sequence>
<dbReference type="AlphaFoldDB" id="A0AAD4BYR0"/>
<evidence type="ECO:0000313" key="2">
    <source>
        <dbReference type="EMBL" id="KAF8443263.1"/>
    </source>
</evidence>